<accession>A0A7R9WFW9</accession>
<feature type="transmembrane region" description="Helical" evidence="2">
    <location>
        <begin position="227"/>
        <end position="246"/>
    </location>
</feature>
<feature type="transmembrane region" description="Helical" evidence="2">
    <location>
        <begin position="195"/>
        <end position="215"/>
    </location>
</feature>
<evidence type="ECO:0000313" key="3">
    <source>
        <dbReference type="EMBL" id="CAD8323541.1"/>
    </source>
</evidence>
<organism evidence="3">
    <name type="scientific">Pseudictyota dubia</name>
    <dbReference type="NCBI Taxonomy" id="2749911"/>
    <lineage>
        <taxon>Eukaryota</taxon>
        <taxon>Sar</taxon>
        <taxon>Stramenopiles</taxon>
        <taxon>Ochrophyta</taxon>
        <taxon>Bacillariophyta</taxon>
        <taxon>Mediophyceae</taxon>
        <taxon>Biddulphiophycidae</taxon>
        <taxon>Eupodiscales</taxon>
        <taxon>Odontellaceae</taxon>
        <taxon>Pseudictyota</taxon>
    </lineage>
</organism>
<evidence type="ECO:0000256" key="1">
    <source>
        <dbReference type="SAM" id="MobiDB-lite"/>
    </source>
</evidence>
<evidence type="ECO:0008006" key="4">
    <source>
        <dbReference type="Google" id="ProtNLM"/>
    </source>
</evidence>
<feature type="transmembrane region" description="Helical" evidence="2">
    <location>
        <begin position="159"/>
        <end position="183"/>
    </location>
</feature>
<evidence type="ECO:0000256" key="2">
    <source>
        <dbReference type="SAM" id="Phobius"/>
    </source>
</evidence>
<feature type="transmembrane region" description="Helical" evidence="2">
    <location>
        <begin position="127"/>
        <end position="147"/>
    </location>
</feature>
<name>A0A7R9WFW9_9STRA</name>
<sequence>MSMMRSSSVGGGRPQVANTVENASGDAPDMKRSWSHSGTARHIIEGMEEVGAGSAMGATGRLTVHSPFHSPIHSPVHSPTTGRILVRSPRPRASEVSMVSVGEKTPLVDGRMLQDAELYAVEKSPPLIIWIGPALACAMAYALYNIFIKKGSASINPVLGGVVLQLVAALLGACLLGVLVMIGDGAEVIQYDRSGVFWAVCAGVAVGIAEIVSFCVSGMGVQATQSIPIIIGGSVMFGSVLGFLMLGEVMTTQGWLGVLLLVVGISLVATDPGQNAA</sequence>
<proteinExistence type="predicted"/>
<reference evidence="3" key="1">
    <citation type="submission" date="2021-01" db="EMBL/GenBank/DDBJ databases">
        <authorList>
            <person name="Corre E."/>
            <person name="Pelletier E."/>
            <person name="Niang G."/>
            <person name="Scheremetjew M."/>
            <person name="Finn R."/>
            <person name="Kale V."/>
            <person name="Holt S."/>
            <person name="Cochrane G."/>
            <person name="Meng A."/>
            <person name="Brown T."/>
            <person name="Cohen L."/>
        </authorList>
    </citation>
    <scope>NUCLEOTIDE SEQUENCE</scope>
    <source>
        <strain evidence="3">CCMP147</strain>
    </source>
</reference>
<dbReference type="SUPFAM" id="SSF103481">
    <property type="entry name" value="Multidrug resistance efflux transporter EmrE"/>
    <property type="match status" value="1"/>
</dbReference>
<feature type="region of interest" description="Disordered" evidence="1">
    <location>
        <begin position="1"/>
        <end position="36"/>
    </location>
</feature>
<keyword evidence="2" id="KW-0472">Membrane</keyword>
<dbReference type="EMBL" id="HBED01043660">
    <property type="protein sequence ID" value="CAD8323541.1"/>
    <property type="molecule type" value="Transcribed_RNA"/>
</dbReference>
<protein>
    <recommendedName>
        <fullName evidence="4">EamA domain-containing protein</fullName>
    </recommendedName>
</protein>
<keyword evidence="2" id="KW-1133">Transmembrane helix</keyword>
<dbReference type="InterPro" id="IPR037185">
    <property type="entry name" value="EmrE-like"/>
</dbReference>
<feature type="transmembrane region" description="Helical" evidence="2">
    <location>
        <begin position="252"/>
        <end position="270"/>
    </location>
</feature>
<keyword evidence="2" id="KW-0812">Transmembrane</keyword>
<gene>
    <name evidence="3" type="ORF">TDUB1175_LOCUS21959</name>
</gene>
<dbReference type="AlphaFoldDB" id="A0A7R9WFW9"/>